<protein>
    <submittedName>
        <fullName evidence="3">Uncharacterized protein</fullName>
    </submittedName>
</protein>
<evidence type="ECO:0000256" key="1">
    <source>
        <dbReference type="ARBA" id="ARBA00004141"/>
    </source>
</evidence>
<evidence type="ECO:0000313" key="4">
    <source>
        <dbReference type="Proteomes" id="UP000035740"/>
    </source>
</evidence>
<dbReference type="EMBL" id="KQ090355">
    <property type="protein sequence ID" value="KMS96893.1"/>
    <property type="molecule type" value="Genomic_DNA"/>
</dbReference>
<dbReference type="AlphaFoldDB" id="A0A0J8BAA0"/>
<dbReference type="OrthoDB" id="1401014at2759"/>
<dbReference type="Proteomes" id="UP000035740">
    <property type="component" value="Unassembled WGS sequence"/>
</dbReference>
<gene>
    <name evidence="3" type="ORF">BVRB_7g180620</name>
</gene>
<evidence type="ECO:0000256" key="2">
    <source>
        <dbReference type="SAM" id="MobiDB-lite"/>
    </source>
</evidence>
<feature type="non-terminal residue" evidence="3">
    <location>
        <position position="1"/>
    </location>
</feature>
<dbReference type="GO" id="GO:0016020">
    <property type="term" value="C:membrane"/>
    <property type="evidence" value="ECO:0007669"/>
    <property type="project" value="UniProtKB-SubCell"/>
</dbReference>
<sequence>KIGDGILPQKLKETPETKETKQEEEGFTEEDPSPSLFSEENKDPYKIKIDETEKILLDLKEACYKNNPTSYSGNQDISNLERLI</sequence>
<accession>A0A0J8BAA0</accession>
<reference evidence="3 4" key="1">
    <citation type="journal article" date="2014" name="Nature">
        <title>The genome of the recently domesticated crop plant sugar beet (Beta vulgaris).</title>
        <authorList>
            <person name="Dohm J.C."/>
            <person name="Minoche A.E."/>
            <person name="Holtgrawe D."/>
            <person name="Capella-Gutierrez S."/>
            <person name="Zakrzewski F."/>
            <person name="Tafer H."/>
            <person name="Rupp O."/>
            <person name="Sorensen T.R."/>
            <person name="Stracke R."/>
            <person name="Reinhardt R."/>
            <person name="Goesmann A."/>
            <person name="Kraft T."/>
            <person name="Schulz B."/>
            <person name="Stadler P.F."/>
            <person name="Schmidt T."/>
            <person name="Gabaldon T."/>
            <person name="Lehrach H."/>
            <person name="Weisshaar B."/>
            <person name="Himmelbauer H."/>
        </authorList>
    </citation>
    <scope>NUCLEOTIDE SEQUENCE [LARGE SCALE GENOMIC DNA]</scope>
    <source>
        <tissue evidence="3">Taproot</tissue>
    </source>
</reference>
<dbReference type="Pfam" id="PF05758">
    <property type="entry name" value="Ycf1"/>
    <property type="match status" value="1"/>
</dbReference>
<comment type="subcellular location">
    <subcellularLocation>
        <location evidence="1">Membrane</location>
        <topology evidence="1">Multi-pass membrane protein</topology>
    </subcellularLocation>
</comment>
<proteinExistence type="predicted"/>
<dbReference type="Gramene" id="KMS96893">
    <property type="protein sequence ID" value="KMS96893"/>
    <property type="gene ID" value="BVRB_7g180620"/>
</dbReference>
<keyword evidence="4" id="KW-1185">Reference proteome</keyword>
<dbReference type="InterPro" id="IPR008896">
    <property type="entry name" value="TIC214"/>
</dbReference>
<feature type="compositionally biased region" description="Basic and acidic residues" evidence="2">
    <location>
        <begin position="10"/>
        <end position="24"/>
    </location>
</feature>
<name>A0A0J8BAA0_BETVV</name>
<feature type="region of interest" description="Disordered" evidence="2">
    <location>
        <begin position="1"/>
        <end position="42"/>
    </location>
</feature>
<evidence type="ECO:0000313" key="3">
    <source>
        <dbReference type="EMBL" id="KMS96893.1"/>
    </source>
</evidence>
<organism evidence="3 4">
    <name type="scientific">Beta vulgaris subsp. vulgaris</name>
    <name type="common">Beet</name>
    <dbReference type="NCBI Taxonomy" id="3555"/>
    <lineage>
        <taxon>Eukaryota</taxon>
        <taxon>Viridiplantae</taxon>
        <taxon>Streptophyta</taxon>
        <taxon>Embryophyta</taxon>
        <taxon>Tracheophyta</taxon>
        <taxon>Spermatophyta</taxon>
        <taxon>Magnoliopsida</taxon>
        <taxon>eudicotyledons</taxon>
        <taxon>Gunneridae</taxon>
        <taxon>Pentapetalae</taxon>
        <taxon>Caryophyllales</taxon>
        <taxon>Chenopodiaceae</taxon>
        <taxon>Betoideae</taxon>
        <taxon>Beta</taxon>
    </lineage>
</organism>